<dbReference type="EMBL" id="DVNZ01000143">
    <property type="protein sequence ID" value="HIU94425.1"/>
    <property type="molecule type" value="Genomic_DNA"/>
</dbReference>
<reference evidence="1" key="1">
    <citation type="submission" date="2020-10" db="EMBL/GenBank/DDBJ databases">
        <authorList>
            <person name="Gilroy R."/>
        </authorList>
    </citation>
    <scope>NUCLEOTIDE SEQUENCE</scope>
    <source>
        <strain evidence="1">ChiGjej2B2-16831</strain>
    </source>
</reference>
<dbReference type="Proteomes" id="UP000824128">
    <property type="component" value="Unassembled WGS sequence"/>
</dbReference>
<gene>
    <name evidence="1" type="ORF">IAD24_04625</name>
</gene>
<dbReference type="GO" id="GO:0003677">
    <property type="term" value="F:DNA binding"/>
    <property type="evidence" value="ECO:0007669"/>
    <property type="project" value="InterPro"/>
</dbReference>
<sequence length="116" mass="12202">MFRIERALLALGARPDRRGYEQTVLAVAVLLASEDEPGAQQLYARAARLCGCSSARVAAGVRDTVRCIWRQGRLTGGEPGGKAFVYGLAARLRLDGMHSVQGLPADAPAPGPGGRS</sequence>
<dbReference type="AlphaFoldDB" id="A0A9D1N3J6"/>
<dbReference type="Gene3D" id="1.10.10.10">
    <property type="entry name" value="Winged helix-like DNA-binding domain superfamily/Winged helix DNA-binding domain"/>
    <property type="match status" value="1"/>
</dbReference>
<dbReference type="GO" id="GO:0005737">
    <property type="term" value="C:cytoplasm"/>
    <property type="evidence" value="ECO:0007669"/>
    <property type="project" value="InterPro"/>
</dbReference>
<dbReference type="SUPFAM" id="SSF46894">
    <property type="entry name" value="C-terminal effector domain of the bipartite response regulators"/>
    <property type="match status" value="1"/>
</dbReference>
<name>A0A9D1N3J6_9FIRM</name>
<dbReference type="GO" id="GO:0005509">
    <property type="term" value="F:calcium ion binding"/>
    <property type="evidence" value="ECO:0007669"/>
    <property type="project" value="InterPro"/>
</dbReference>
<accession>A0A9D1N3J6</accession>
<evidence type="ECO:0000313" key="2">
    <source>
        <dbReference type="Proteomes" id="UP000824128"/>
    </source>
</evidence>
<comment type="caution">
    <text evidence="1">The sequence shown here is derived from an EMBL/GenBank/DDBJ whole genome shotgun (WGS) entry which is preliminary data.</text>
</comment>
<protein>
    <recommendedName>
        <fullName evidence="3">Sporulation initiation factor Spo0A C-terminal domain-containing protein</fullName>
    </recommendedName>
</protein>
<organism evidence="1 2">
    <name type="scientific">Candidatus Aphodomorpha intestinavium</name>
    <dbReference type="NCBI Taxonomy" id="2840672"/>
    <lineage>
        <taxon>Bacteria</taxon>
        <taxon>Bacillati</taxon>
        <taxon>Bacillota</taxon>
        <taxon>Clostridia</taxon>
        <taxon>Eubacteriales</taxon>
        <taxon>Candidatus Aphodomorpha</taxon>
    </lineage>
</organism>
<dbReference type="InterPro" id="IPR036388">
    <property type="entry name" value="WH-like_DNA-bd_sf"/>
</dbReference>
<reference evidence="1" key="2">
    <citation type="journal article" date="2021" name="PeerJ">
        <title>Extensive microbial diversity within the chicken gut microbiome revealed by metagenomics and culture.</title>
        <authorList>
            <person name="Gilroy R."/>
            <person name="Ravi A."/>
            <person name="Getino M."/>
            <person name="Pursley I."/>
            <person name="Horton D.L."/>
            <person name="Alikhan N.F."/>
            <person name="Baker D."/>
            <person name="Gharbi K."/>
            <person name="Hall N."/>
            <person name="Watson M."/>
            <person name="Adriaenssens E.M."/>
            <person name="Foster-Nyarko E."/>
            <person name="Jarju S."/>
            <person name="Secka A."/>
            <person name="Antonio M."/>
            <person name="Oren A."/>
            <person name="Chaudhuri R.R."/>
            <person name="La Ragione R."/>
            <person name="Hildebrand F."/>
            <person name="Pallen M.J."/>
        </authorList>
    </citation>
    <scope>NUCLEOTIDE SEQUENCE</scope>
    <source>
        <strain evidence="1">ChiGjej2B2-16831</strain>
    </source>
</reference>
<dbReference type="InterPro" id="IPR016032">
    <property type="entry name" value="Sig_transdc_resp-reg_C-effctor"/>
</dbReference>
<evidence type="ECO:0008006" key="3">
    <source>
        <dbReference type="Google" id="ProtNLM"/>
    </source>
</evidence>
<dbReference type="GO" id="GO:0042173">
    <property type="term" value="P:regulation of sporulation resulting in formation of a cellular spore"/>
    <property type="evidence" value="ECO:0007669"/>
    <property type="project" value="InterPro"/>
</dbReference>
<dbReference type="GO" id="GO:0003700">
    <property type="term" value="F:DNA-binding transcription factor activity"/>
    <property type="evidence" value="ECO:0007669"/>
    <property type="project" value="InterPro"/>
</dbReference>
<proteinExistence type="predicted"/>
<evidence type="ECO:0000313" key="1">
    <source>
        <dbReference type="EMBL" id="HIU94425.1"/>
    </source>
</evidence>